<evidence type="ECO:0000256" key="10">
    <source>
        <dbReference type="ARBA" id="ARBA00023136"/>
    </source>
</evidence>
<keyword evidence="7 11" id="KW-0249">Electron transport</keyword>
<sequence>MAGGYSGWWGAMKGPKEVGFITYTLSPFQLKTMKGFFTHGPSNMFKRTAHQVPYILPAALVLWGVVSYGNKRSEYLHSKAGHHELE</sequence>
<comment type="function">
    <text evidence="11">Component of the ubiquinol-cytochrome c oxidoreductase, a multisubunit transmembrane complex that is part of the mitochondrial electron transport chain which drives oxidative phosphorylation. The complex plays an important role in the uptake of multiple carbon sources present in different host niches.</text>
</comment>
<protein>
    <recommendedName>
        <fullName evidence="11">Cytochrome b-c1 complex subunit 8</fullName>
    </recommendedName>
    <alternativeName>
        <fullName evidence="11">Complex III subunit 8</fullName>
    </alternativeName>
</protein>
<dbReference type="GO" id="GO:0005743">
    <property type="term" value="C:mitochondrial inner membrane"/>
    <property type="evidence" value="ECO:0007669"/>
    <property type="project" value="UniProtKB-SubCell"/>
</dbReference>
<keyword evidence="4 11" id="KW-0679">Respiratory chain</keyword>
<evidence type="ECO:0000256" key="8">
    <source>
        <dbReference type="ARBA" id="ARBA00022989"/>
    </source>
</evidence>
<evidence type="ECO:0000256" key="11">
    <source>
        <dbReference type="RuleBase" id="RU368118"/>
    </source>
</evidence>
<keyword evidence="8 11" id="KW-1133">Transmembrane helix</keyword>
<comment type="subunit">
    <text evidence="11">Component of the ubiquinol-cytochrome c oxidoreductase (cytochrome b-c1 complex, complex III, CIII), a multisubunit enzyme composed of 3 respiratory subunits cytochrome b, cytochrome c1 and Rieske protein, 2 core protein subunits, and additional low-molecular weight protein subunits. The complex exists as an obligatory dimer and forms supercomplexes (SCs) in the inner mitochondrial membrane with cytochrome c oxidase (complex IV, CIV).</text>
</comment>
<keyword evidence="3 11" id="KW-0813">Transport</keyword>
<dbReference type="Proteomes" id="UP000187455">
    <property type="component" value="Unassembled WGS sequence"/>
</dbReference>
<comment type="caution">
    <text evidence="12">The sequence shown here is derived from an EMBL/GenBank/DDBJ whole genome shotgun (WGS) entry which is preliminary data.</text>
</comment>
<proteinExistence type="inferred from homology"/>
<dbReference type="OrthoDB" id="6683853at2759"/>
<accession>A0A1R0GWM3</accession>
<dbReference type="GO" id="GO:0045275">
    <property type="term" value="C:respiratory chain complex III"/>
    <property type="evidence" value="ECO:0007669"/>
    <property type="project" value="UniProtKB-UniRule"/>
</dbReference>
<evidence type="ECO:0000256" key="5">
    <source>
        <dbReference type="ARBA" id="ARBA00022692"/>
    </source>
</evidence>
<keyword evidence="5 11" id="KW-0812">Transmembrane</keyword>
<evidence type="ECO:0000313" key="13">
    <source>
        <dbReference type="Proteomes" id="UP000187455"/>
    </source>
</evidence>
<feature type="transmembrane region" description="Helical" evidence="11">
    <location>
        <begin position="51"/>
        <end position="69"/>
    </location>
</feature>
<evidence type="ECO:0000256" key="4">
    <source>
        <dbReference type="ARBA" id="ARBA00022660"/>
    </source>
</evidence>
<dbReference type="InterPro" id="IPR004205">
    <property type="entry name" value="Cyt_bc1_su8"/>
</dbReference>
<evidence type="ECO:0000256" key="3">
    <source>
        <dbReference type="ARBA" id="ARBA00022448"/>
    </source>
</evidence>
<dbReference type="EMBL" id="LSSL01002595">
    <property type="protein sequence ID" value="OLY81304.1"/>
    <property type="molecule type" value="Genomic_DNA"/>
</dbReference>
<dbReference type="STRING" id="133383.A0A1R0GWM3"/>
<dbReference type="SUPFAM" id="SSF81508">
    <property type="entry name" value="Ubiquinone-binding protein QP-C of cytochrome bc1 complex (Ubiquinol-cytochrome c reductase)"/>
    <property type="match status" value="1"/>
</dbReference>
<evidence type="ECO:0000256" key="9">
    <source>
        <dbReference type="ARBA" id="ARBA00023128"/>
    </source>
</evidence>
<gene>
    <name evidence="12" type="ORF">AYI68_g4592</name>
</gene>
<evidence type="ECO:0000256" key="1">
    <source>
        <dbReference type="ARBA" id="ARBA00004434"/>
    </source>
</evidence>
<keyword evidence="10 11" id="KW-0472">Membrane</keyword>
<reference evidence="12 13" key="1">
    <citation type="journal article" date="2016" name="Mol. Biol. Evol.">
        <title>Genome-Wide Survey of Gut Fungi (Harpellales) Reveals the First Horizontally Transferred Ubiquitin Gene from a Mosquito Host.</title>
        <authorList>
            <person name="Wang Y."/>
            <person name="White M.M."/>
            <person name="Kvist S."/>
            <person name="Moncalvo J.M."/>
        </authorList>
    </citation>
    <scope>NUCLEOTIDE SEQUENCE [LARGE SCALE GENOMIC DNA]</scope>
    <source>
        <strain evidence="12 13">ALG-7-W6</strain>
    </source>
</reference>
<dbReference type="Gene3D" id="1.20.5.210">
    <property type="entry name" value="Cytochrome b-c1 complex subunit 8"/>
    <property type="match status" value="1"/>
</dbReference>
<keyword evidence="6 11" id="KW-0999">Mitochondrion inner membrane</keyword>
<dbReference type="Pfam" id="PF02939">
    <property type="entry name" value="UcrQ"/>
    <property type="match status" value="1"/>
</dbReference>
<keyword evidence="13" id="KW-1185">Reference proteome</keyword>
<keyword evidence="9 11" id="KW-0496">Mitochondrion</keyword>
<dbReference type="AlphaFoldDB" id="A0A1R0GWM3"/>
<dbReference type="PANTHER" id="PTHR12119">
    <property type="entry name" value="UBIQUINOL-CYTOCHROME C REDUCTASE COMPLEX UBIQUINONE-BINDING PROTEIN QP-C"/>
    <property type="match status" value="1"/>
</dbReference>
<comment type="subcellular location">
    <subcellularLocation>
        <location evidence="1 11">Mitochondrion inner membrane</location>
        <topology evidence="1 11">Single-pass membrane protein</topology>
    </subcellularLocation>
</comment>
<evidence type="ECO:0000313" key="12">
    <source>
        <dbReference type="EMBL" id="OLY81304.1"/>
    </source>
</evidence>
<dbReference type="InterPro" id="IPR036642">
    <property type="entry name" value="Cyt_bc1_su8_sf"/>
</dbReference>
<dbReference type="GO" id="GO:0006122">
    <property type="term" value="P:mitochondrial electron transport, ubiquinol to cytochrome c"/>
    <property type="evidence" value="ECO:0007669"/>
    <property type="project" value="UniProtKB-UniRule"/>
</dbReference>
<evidence type="ECO:0000256" key="7">
    <source>
        <dbReference type="ARBA" id="ARBA00022982"/>
    </source>
</evidence>
<evidence type="ECO:0000256" key="2">
    <source>
        <dbReference type="ARBA" id="ARBA00007668"/>
    </source>
</evidence>
<comment type="similarity">
    <text evidence="2 11">Belongs to the UQCRQ/QCR8 family.</text>
</comment>
<dbReference type="PANTHER" id="PTHR12119:SF2">
    <property type="entry name" value="CYTOCHROME B-C1 COMPLEX SUBUNIT 8"/>
    <property type="match status" value="1"/>
</dbReference>
<evidence type="ECO:0000256" key="6">
    <source>
        <dbReference type="ARBA" id="ARBA00022792"/>
    </source>
</evidence>
<name>A0A1R0GWM3_9FUNG</name>
<organism evidence="12 13">
    <name type="scientific">Smittium mucronatum</name>
    <dbReference type="NCBI Taxonomy" id="133383"/>
    <lineage>
        <taxon>Eukaryota</taxon>
        <taxon>Fungi</taxon>
        <taxon>Fungi incertae sedis</taxon>
        <taxon>Zoopagomycota</taxon>
        <taxon>Kickxellomycotina</taxon>
        <taxon>Harpellomycetes</taxon>
        <taxon>Harpellales</taxon>
        <taxon>Legeriomycetaceae</taxon>
        <taxon>Smittium</taxon>
    </lineage>
</organism>